<reference evidence="6" key="1">
    <citation type="submission" date="2021-01" db="EMBL/GenBank/DDBJ databases">
        <title>Rhizobium sp. strain KVB221 16S ribosomal RNA gene Genome sequencing and assembly.</title>
        <authorList>
            <person name="Kang M."/>
        </authorList>
    </citation>
    <scope>NUCLEOTIDE SEQUENCE</scope>
    <source>
        <strain evidence="6">KVB221</strain>
    </source>
</reference>
<sequence length="259" mass="27710">MRDIDFSTMFYGYRFVQTGSVFRITYSNGWADEFRGSGFRYANDGTPTDGTVKSYAIFSHSSRLAVVDGLNVSVTKIVDAAETFSTADDFRLIKNAMSGKDLLVGGQGDDVAFSYGGNDRLLGKGGNDILKGGDGNDTLTGGAGRDIVSGEKGADTFVFTRTSESNTFNRDKITDFSQQQNDTIDLSAIDANESARGNQAFKFIGASEFHGKAGELRFEKQGGLTIVQGDTDEAAREAFIAASLAASINIRGADTLRSP</sequence>
<comment type="cofactor">
    <cofactor evidence="1">
        <name>Ca(2+)</name>
        <dbReference type="ChEBI" id="CHEBI:29108"/>
    </cofactor>
</comment>
<dbReference type="RefSeq" id="WP_201663099.1">
    <property type="nucleotide sequence ID" value="NZ_JAEQNC010000014.1"/>
</dbReference>
<proteinExistence type="predicted"/>
<evidence type="ECO:0000256" key="1">
    <source>
        <dbReference type="ARBA" id="ARBA00001913"/>
    </source>
</evidence>
<feature type="domain" description="Peptidase M10 serralysin C-terminal" evidence="5">
    <location>
        <begin position="132"/>
        <end position="228"/>
    </location>
</feature>
<accession>A0A936YPX3</accession>
<dbReference type="InterPro" id="IPR018511">
    <property type="entry name" value="Hemolysin-typ_Ca-bd_CS"/>
</dbReference>
<dbReference type="SUPFAM" id="SSF51120">
    <property type="entry name" value="beta-Roll"/>
    <property type="match status" value="1"/>
</dbReference>
<evidence type="ECO:0000259" key="5">
    <source>
        <dbReference type="Pfam" id="PF08548"/>
    </source>
</evidence>
<dbReference type="PANTHER" id="PTHR38340:SF1">
    <property type="entry name" value="S-LAYER PROTEIN"/>
    <property type="match status" value="1"/>
</dbReference>
<comment type="caution">
    <text evidence="6">The sequence shown here is derived from an EMBL/GenBank/DDBJ whole genome shotgun (WGS) entry which is preliminary data.</text>
</comment>
<dbReference type="Gene3D" id="2.150.10.10">
    <property type="entry name" value="Serralysin-like metalloprotease, C-terminal"/>
    <property type="match status" value="1"/>
</dbReference>
<dbReference type="InterPro" id="IPR001343">
    <property type="entry name" value="Hemolysn_Ca-bd"/>
</dbReference>
<dbReference type="InterPro" id="IPR011049">
    <property type="entry name" value="Serralysin-like_metalloprot_C"/>
</dbReference>
<dbReference type="PRINTS" id="PR00313">
    <property type="entry name" value="CABNDNGRPT"/>
</dbReference>
<evidence type="ECO:0000313" key="7">
    <source>
        <dbReference type="Proteomes" id="UP000633219"/>
    </source>
</evidence>
<dbReference type="Pfam" id="PF00353">
    <property type="entry name" value="HemolysinCabind"/>
    <property type="match status" value="1"/>
</dbReference>
<dbReference type="Pfam" id="PF08548">
    <property type="entry name" value="Peptidase_M10_C"/>
    <property type="match status" value="1"/>
</dbReference>
<evidence type="ECO:0000256" key="2">
    <source>
        <dbReference type="ARBA" id="ARBA00004613"/>
    </source>
</evidence>
<protein>
    <submittedName>
        <fullName evidence="6">M10 family metallopeptidase C-terminal domain-containing protein</fullName>
    </submittedName>
</protein>
<keyword evidence="4" id="KW-0677">Repeat</keyword>
<name>A0A936YPX3_9HYPH</name>
<dbReference type="AlphaFoldDB" id="A0A936YPX3"/>
<dbReference type="EMBL" id="JAEQNC010000014">
    <property type="protein sequence ID" value="MBL0374548.1"/>
    <property type="molecule type" value="Genomic_DNA"/>
</dbReference>
<keyword evidence="3" id="KW-0964">Secreted</keyword>
<dbReference type="PANTHER" id="PTHR38340">
    <property type="entry name" value="S-LAYER PROTEIN"/>
    <property type="match status" value="1"/>
</dbReference>
<dbReference type="PROSITE" id="PS00330">
    <property type="entry name" value="HEMOLYSIN_CALCIUM"/>
    <property type="match status" value="2"/>
</dbReference>
<dbReference type="Proteomes" id="UP000633219">
    <property type="component" value="Unassembled WGS sequence"/>
</dbReference>
<evidence type="ECO:0000256" key="3">
    <source>
        <dbReference type="ARBA" id="ARBA00022525"/>
    </source>
</evidence>
<gene>
    <name evidence="6" type="ORF">JJB09_21275</name>
</gene>
<dbReference type="GO" id="GO:0005615">
    <property type="term" value="C:extracellular space"/>
    <property type="evidence" value="ECO:0007669"/>
    <property type="project" value="InterPro"/>
</dbReference>
<organism evidence="6 7">
    <name type="scientific">Rhizobium setariae</name>
    <dbReference type="NCBI Taxonomy" id="2801340"/>
    <lineage>
        <taxon>Bacteria</taxon>
        <taxon>Pseudomonadati</taxon>
        <taxon>Pseudomonadota</taxon>
        <taxon>Alphaproteobacteria</taxon>
        <taxon>Hyphomicrobiales</taxon>
        <taxon>Rhizobiaceae</taxon>
        <taxon>Rhizobium/Agrobacterium group</taxon>
        <taxon>Rhizobium</taxon>
    </lineage>
</organism>
<dbReference type="InterPro" id="IPR050557">
    <property type="entry name" value="RTX_toxin/Mannuronan_C5-epim"/>
</dbReference>
<evidence type="ECO:0000313" key="6">
    <source>
        <dbReference type="EMBL" id="MBL0374548.1"/>
    </source>
</evidence>
<comment type="subcellular location">
    <subcellularLocation>
        <location evidence="2">Secreted</location>
    </subcellularLocation>
</comment>
<evidence type="ECO:0000256" key="4">
    <source>
        <dbReference type="ARBA" id="ARBA00022737"/>
    </source>
</evidence>
<dbReference type="GO" id="GO:0005509">
    <property type="term" value="F:calcium ion binding"/>
    <property type="evidence" value="ECO:0007669"/>
    <property type="project" value="InterPro"/>
</dbReference>
<keyword evidence="7" id="KW-1185">Reference proteome</keyword>
<dbReference type="InterPro" id="IPR013858">
    <property type="entry name" value="Peptidase_M10B_C"/>
</dbReference>